<evidence type="ECO:0000256" key="8">
    <source>
        <dbReference type="PIRSR" id="PIRSR001388-3"/>
    </source>
</evidence>
<reference evidence="9 10" key="1">
    <citation type="submission" date="2023-01" db="EMBL/GenBank/DDBJ databases">
        <title>Analysis of 21 Apiospora genomes using comparative genomics revels a genus with tremendous synthesis potential of carbohydrate active enzymes and secondary metabolites.</title>
        <authorList>
            <person name="Sorensen T."/>
        </authorList>
    </citation>
    <scope>NUCLEOTIDE SEQUENCE [LARGE SCALE GENOMIC DNA]</scope>
    <source>
        <strain evidence="9 10">CBS 117206</strain>
    </source>
</reference>
<dbReference type="SUPFAM" id="SSF48576">
    <property type="entry name" value="Terpenoid synthases"/>
    <property type="match status" value="1"/>
</dbReference>
<evidence type="ECO:0000256" key="5">
    <source>
        <dbReference type="ARBA" id="ARBA00023239"/>
    </source>
</evidence>
<evidence type="ECO:0000256" key="1">
    <source>
        <dbReference type="ARBA" id="ARBA00004795"/>
    </source>
</evidence>
<organism evidence="9 10">
    <name type="scientific">Apiospora kogelbergensis</name>
    <dbReference type="NCBI Taxonomy" id="1337665"/>
    <lineage>
        <taxon>Eukaryota</taxon>
        <taxon>Fungi</taxon>
        <taxon>Dikarya</taxon>
        <taxon>Ascomycota</taxon>
        <taxon>Pezizomycotina</taxon>
        <taxon>Sordariomycetes</taxon>
        <taxon>Xylariomycetidae</taxon>
        <taxon>Amphisphaeriales</taxon>
        <taxon>Apiosporaceae</taxon>
        <taxon>Apiospora</taxon>
    </lineage>
</organism>
<keyword evidence="8" id="KW-0460">Magnesium</keyword>
<feature type="binding site" evidence="8">
    <location>
        <position position="169"/>
    </location>
    <ligand>
        <name>Mg(2+)</name>
        <dbReference type="ChEBI" id="CHEBI:18420"/>
        <label>1</label>
    </ligand>
</feature>
<gene>
    <name evidence="9" type="ORF">PG999_014738</name>
</gene>
<evidence type="ECO:0000313" key="10">
    <source>
        <dbReference type="Proteomes" id="UP001392437"/>
    </source>
</evidence>
<comment type="caution">
    <text evidence="9">The sequence shown here is derived from an EMBL/GenBank/DDBJ whole genome shotgun (WGS) entry which is preliminary data.</text>
</comment>
<feature type="binding site" evidence="8">
    <location>
        <position position="230"/>
    </location>
    <ligand>
        <name>Mg(2+)</name>
        <dbReference type="ChEBI" id="CHEBI:18420"/>
        <label>2</label>
    </ligand>
</feature>
<dbReference type="Proteomes" id="UP001392437">
    <property type="component" value="Unassembled WGS sequence"/>
</dbReference>
<evidence type="ECO:0000256" key="2">
    <source>
        <dbReference type="ARBA" id="ARBA00007946"/>
    </source>
</evidence>
<protein>
    <recommendedName>
        <fullName evidence="4 7">Trichodiene synthase</fullName>
        <ecNumber evidence="3 7">4.2.3.6</ecNumber>
    </recommendedName>
    <alternativeName>
        <fullName evidence="7">Sesquiterpene cyclase</fullName>
    </alternativeName>
</protein>
<dbReference type="GO" id="GO:0016106">
    <property type="term" value="P:sesquiterpenoid biosynthetic process"/>
    <property type="evidence" value="ECO:0007669"/>
    <property type="project" value="UniProtKB-UniRule"/>
</dbReference>
<dbReference type="EC" id="4.2.3.6" evidence="3 7"/>
<feature type="binding site" evidence="8">
    <location>
        <position position="104"/>
    </location>
    <ligand>
        <name>Mg(2+)</name>
        <dbReference type="ChEBI" id="CHEBI:18420"/>
        <label>1</label>
    </ligand>
</feature>
<evidence type="ECO:0000256" key="7">
    <source>
        <dbReference type="PIRNR" id="PIRNR001388"/>
    </source>
</evidence>
<dbReference type="PIRSF" id="PIRSF001388">
    <property type="entry name" value="TRI5"/>
    <property type="match status" value="1"/>
</dbReference>
<evidence type="ECO:0000256" key="4">
    <source>
        <dbReference type="ARBA" id="ARBA00022133"/>
    </source>
</evidence>
<evidence type="ECO:0000256" key="3">
    <source>
        <dbReference type="ARBA" id="ARBA00013034"/>
    </source>
</evidence>
<dbReference type="InterPro" id="IPR010458">
    <property type="entry name" value="TRI5_ascomyc"/>
</dbReference>
<feature type="binding site" evidence="8">
    <location>
        <position position="238"/>
    </location>
    <ligand>
        <name>Mg(2+)</name>
        <dbReference type="ChEBI" id="CHEBI:18420"/>
        <label>2</label>
    </ligand>
</feature>
<keyword evidence="10" id="KW-1185">Reference proteome</keyword>
<sequence length="393" mass="44285">MDNDNFPVVLVDAVTRFLDTIKYDDQNYKRDERICNLHHVYTNAAAYFAQPAQQQLIQARNTSPNSLQASLQTISAMIVSSWVHVDQDVMVDLTIHFTVIAMLDDDTADKPAETMGTFYEDLVQGNPQRHLWWQILNDHLPVLLRHYGPYCGLNIVRCTTNFFQGCWIERHSFQGFPGCYDFPGFLRRMTGLGQCVGGTMFPSGQFDEEALFTEITSVIANMEIWTGYVNDLLSFYKESDQLHDQTSLINNHAQCDGITLDEALEKVTRETIYSSQQLINVFAGRDDSIVAVLKSFCQGYVTWHLSDPRYRMDELASKTAAYVSAAATTTRGDIDSSGRNVVEICNRFYSFWEAANDVGAVEPTKWAYPLVAELAKDAAKGVMGGLVVQPQIE</sequence>
<dbReference type="Pfam" id="PF06330">
    <property type="entry name" value="TRI5"/>
    <property type="match status" value="1"/>
</dbReference>
<dbReference type="InterPro" id="IPR008949">
    <property type="entry name" value="Isoprenoid_synthase_dom_sf"/>
</dbReference>
<dbReference type="Gene3D" id="1.10.600.10">
    <property type="entry name" value="Farnesyl Diphosphate Synthase"/>
    <property type="match status" value="1"/>
</dbReference>
<keyword evidence="5 7" id="KW-0456">Lyase</keyword>
<dbReference type="GO" id="GO:0045482">
    <property type="term" value="F:trichodiene synthase activity"/>
    <property type="evidence" value="ECO:0007669"/>
    <property type="project" value="UniProtKB-UniRule"/>
</dbReference>
<evidence type="ECO:0000256" key="6">
    <source>
        <dbReference type="ARBA" id="ARBA00049122"/>
    </source>
</evidence>
<proteinExistence type="inferred from homology"/>
<comment type="pathway">
    <text evidence="1 7">Sesquiterpene biosynthesis; trichothecene biosynthesis.</text>
</comment>
<dbReference type="EMBL" id="JAQQWP010000013">
    <property type="protein sequence ID" value="KAK8092539.1"/>
    <property type="molecule type" value="Genomic_DNA"/>
</dbReference>
<dbReference type="SFLD" id="SFLDS00005">
    <property type="entry name" value="Isoprenoid_Synthase_Type_I"/>
    <property type="match status" value="1"/>
</dbReference>
<comment type="similarity">
    <text evidence="2 7">Belongs to the trichodiene synthase family.</text>
</comment>
<feature type="binding site" evidence="8">
    <location>
        <position position="234"/>
    </location>
    <ligand>
        <name>Mg(2+)</name>
        <dbReference type="ChEBI" id="CHEBI:18420"/>
        <label>2</label>
    </ligand>
</feature>
<feature type="binding site" evidence="8">
    <location>
        <position position="244"/>
    </location>
    <ligand>
        <name>Mg(2+)</name>
        <dbReference type="ChEBI" id="CHEBI:18420"/>
        <label>3</label>
    </ligand>
</feature>
<accession>A0AAW0Q5R8</accession>
<comment type="cofactor">
    <cofactor evidence="8">
        <name>Mg(2+)</name>
        <dbReference type="ChEBI" id="CHEBI:18420"/>
    </cofactor>
</comment>
<comment type="function">
    <text evidence="7">TS is a member of the terpene cyclase group of enzymes. It catalyzes the isomerization and cyclization of farnesyl pyro-phosphate to form trichodiene, the first cyclic intermediate in the biosynthetic pathway for trichothecenes. It serves to branch trichothecene biosynthesis from the isoprenoid pathway.</text>
</comment>
<evidence type="ECO:0000313" key="9">
    <source>
        <dbReference type="EMBL" id="KAK8092539.1"/>
    </source>
</evidence>
<name>A0AAW0Q5R8_9PEZI</name>
<dbReference type="SFLD" id="SFLDG01021">
    <property type="entry name" value="Trichodiene_Synthase_Like"/>
    <property type="match status" value="1"/>
</dbReference>
<dbReference type="AlphaFoldDB" id="A0AAW0Q5R8"/>
<dbReference type="InterPro" id="IPR024652">
    <property type="entry name" value="Trichodiene_synth"/>
</dbReference>
<comment type="catalytic activity">
    <reaction evidence="6 7">
        <text>(2E,6E)-farnesyl diphosphate = trichodiene + diphosphate</text>
        <dbReference type="Rhea" id="RHEA:12052"/>
        <dbReference type="ChEBI" id="CHEBI:15861"/>
        <dbReference type="ChEBI" id="CHEBI:33019"/>
        <dbReference type="ChEBI" id="CHEBI:175763"/>
        <dbReference type="EC" id="4.2.3.6"/>
    </reaction>
</comment>